<feature type="compositionally biased region" description="Basic and acidic residues" evidence="1">
    <location>
        <begin position="104"/>
        <end position="143"/>
    </location>
</feature>
<evidence type="ECO:0000256" key="1">
    <source>
        <dbReference type="SAM" id="MobiDB-lite"/>
    </source>
</evidence>
<evidence type="ECO:0000313" key="3">
    <source>
        <dbReference type="EMBL" id="APG05476.1"/>
    </source>
</evidence>
<gene>
    <name evidence="3" type="ORF">BJI69_17235</name>
</gene>
<dbReference type="PATRIC" id="fig|1440763.5.peg.3938"/>
<feature type="signal peptide" evidence="2">
    <location>
        <begin position="1"/>
        <end position="26"/>
    </location>
</feature>
<accession>A0A0G9H7Z8</accession>
<dbReference type="STRING" id="1440763.BJI69_17235"/>
<organism evidence="3 4">
    <name type="scientific">Luteibacter rhizovicinus DSM 16549</name>
    <dbReference type="NCBI Taxonomy" id="1440763"/>
    <lineage>
        <taxon>Bacteria</taxon>
        <taxon>Pseudomonadati</taxon>
        <taxon>Pseudomonadota</taxon>
        <taxon>Gammaproteobacteria</taxon>
        <taxon>Lysobacterales</taxon>
        <taxon>Rhodanobacteraceae</taxon>
        <taxon>Luteibacter</taxon>
    </lineage>
</organism>
<dbReference type="EMBL" id="CP017480">
    <property type="protein sequence ID" value="APG05476.1"/>
    <property type="molecule type" value="Genomic_DNA"/>
</dbReference>
<evidence type="ECO:0000313" key="4">
    <source>
        <dbReference type="Proteomes" id="UP000182987"/>
    </source>
</evidence>
<dbReference type="RefSeq" id="WP_046969306.1">
    <property type="nucleotide sequence ID" value="NZ_CP017480.1"/>
</dbReference>
<proteinExistence type="predicted"/>
<feature type="region of interest" description="Disordered" evidence="1">
    <location>
        <begin position="88"/>
        <end position="143"/>
    </location>
</feature>
<dbReference type="KEGG" id="lrz:BJI69_17235"/>
<feature type="chain" id="PRO_5014227990" evidence="2">
    <location>
        <begin position="27"/>
        <end position="143"/>
    </location>
</feature>
<keyword evidence="4" id="KW-1185">Reference proteome</keyword>
<keyword evidence="2" id="KW-0732">Signal</keyword>
<evidence type="ECO:0000256" key="2">
    <source>
        <dbReference type="SAM" id="SignalP"/>
    </source>
</evidence>
<dbReference type="AlphaFoldDB" id="A0A0G9H7Z8"/>
<dbReference type="OrthoDB" id="7068827at2"/>
<dbReference type="Proteomes" id="UP000182987">
    <property type="component" value="Chromosome"/>
</dbReference>
<protein>
    <submittedName>
        <fullName evidence="3">Uncharacterized protein</fullName>
    </submittedName>
</protein>
<name>A0A0G9H7Z8_9GAMM</name>
<sequence>MNTLRSISLALLMTVGAAAGTSSASAQVYVDEGVDIGPEPGCPYGYYDYAPYPCAPYGYYGAEWFAGGIFIGAGPWFRGPRGFRGHVDPRFDPRRGYARPLPQAHERPAPGTRFDRIPDFHGDEWHDGRGGAERGGDHGDGRH</sequence>
<reference evidence="4" key="1">
    <citation type="submission" date="2016-09" db="EMBL/GenBank/DDBJ databases">
        <authorList>
            <person name="Lysoe E."/>
        </authorList>
    </citation>
    <scope>NUCLEOTIDE SEQUENCE [LARGE SCALE GENOMIC DNA]</scope>
    <source>
        <strain evidence="4">LJ96T</strain>
    </source>
</reference>